<feature type="transmembrane region" description="Helical" evidence="1">
    <location>
        <begin position="361"/>
        <end position="390"/>
    </location>
</feature>
<organism evidence="2 3">
    <name type="scientific">Roseovarius litoreus</name>
    <dbReference type="NCBI Taxonomy" id="1155722"/>
    <lineage>
        <taxon>Bacteria</taxon>
        <taxon>Pseudomonadati</taxon>
        <taxon>Pseudomonadota</taxon>
        <taxon>Alphaproteobacteria</taxon>
        <taxon>Rhodobacterales</taxon>
        <taxon>Roseobacteraceae</taxon>
        <taxon>Roseovarius</taxon>
    </lineage>
</organism>
<feature type="transmembrane region" description="Helical" evidence="1">
    <location>
        <begin position="126"/>
        <end position="153"/>
    </location>
</feature>
<feature type="transmembrane region" description="Helical" evidence="1">
    <location>
        <begin position="247"/>
        <end position="270"/>
    </location>
</feature>
<dbReference type="RefSeq" id="WP_188129947.1">
    <property type="nucleotide sequence ID" value="NZ_FRCB01000004.1"/>
</dbReference>
<sequence length="464" mass="48787">MKPSATSNRLTGGLLVAITGLEILSVWASSTMAETVLPWLIILTTLVLALQVRAGRYLFALVALALSAALIATNPDWRDIMHRGLMTAAFITAFFTALATLRSVAETSPAIRASGRFLAQQPPGRRYLALTIGGQMFALLLNYGAIALLGSLATTSANEEKDPEIRRHRTRRMLLAIQRAFTSALPWSPLSFAVAISTALIPGTSWALAVLPGLVTSLLLAATGWVLDAAFKPKLSAPAPVRQMPEGTWALMLPLALLLAILVTSIAVLYAATGIRIVGLVLVIVPVIAGFWLALQARGKADAPGVGRRVSDYAFVELPAYRGEIILLMMAGYIGTVGAPLLGPVLMGIGLDLAGMPAPLLLISFVWIIPLAGQLGMNPILTVTLLAPLIPEAADLGVTPNAIIVAITSGWALTGVTSPFTATTLLIGSFGRVSARHVGLRWNGAYALVTAVILSGWVALYASL</sequence>
<keyword evidence="3" id="KW-1185">Reference proteome</keyword>
<accession>A0A1M7FYJ9</accession>
<feature type="transmembrane region" description="Helical" evidence="1">
    <location>
        <begin position="402"/>
        <end position="428"/>
    </location>
</feature>
<gene>
    <name evidence="2" type="ORF">SAMN05443432_104375</name>
</gene>
<feature type="transmembrane region" description="Helical" evidence="1">
    <location>
        <begin position="173"/>
        <end position="194"/>
    </location>
</feature>
<dbReference type="Proteomes" id="UP000322545">
    <property type="component" value="Unassembled WGS sequence"/>
</dbReference>
<evidence type="ECO:0000313" key="2">
    <source>
        <dbReference type="EMBL" id="SHM09154.1"/>
    </source>
</evidence>
<evidence type="ECO:0000256" key="1">
    <source>
        <dbReference type="SAM" id="Phobius"/>
    </source>
</evidence>
<feature type="transmembrane region" description="Helical" evidence="1">
    <location>
        <begin position="36"/>
        <end position="52"/>
    </location>
</feature>
<feature type="transmembrane region" description="Helical" evidence="1">
    <location>
        <begin position="440"/>
        <end position="462"/>
    </location>
</feature>
<feature type="transmembrane region" description="Helical" evidence="1">
    <location>
        <begin position="85"/>
        <end position="105"/>
    </location>
</feature>
<keyword evidence="1" id="KW-1133">Transmembrane helix</keyword>
<protein>
    <recommendedName>
        <fullName evidence="4">H+/citrate symporter</fullName>
    </recommendedName>
</protein>
<feature type="transmembrane region" description="Helical" evidence="1">
    <location>
        <begin position="277"/>
        <end position="295"/>
    </location>
</feature>
<feature type="transmembrane region" description="Helical" evidence="1">
    <location>
        <begin position="12"/>
        <end position="30"/>
    </location>
</feature>
<keyword evidence="1" id="KW-0472">Membrane</keyword>
<evidence type="ECO:0008006" key="4">
    <source>
        <dbReference type="Google" id="ProtNLM"/>
    </source>
</evidence>
<reference evidence="2 3" key="1">
    <citation type="submission" date="2016-11" db="EMBL/GenBank/DDBJ databases">
        <authorList>
            <person name="Varghese N."/>
            <person name="Submissions S."/>
        </authorList>
    </citation>
    <scope>NUCLEOTIDE SEQUENCE [LARGE SCALE GENOMIC DNA]</scope>
    <source>
        <strain evidence="2 3">DSM 28249</strain>
    </source>
</reference>
<feature type="transmembrane region" description="Helical" evidence="1">
    <location>
        <begin position="206"/>
        <end position="227"/>
    </location>
</feature>
<dbReference type="EMBL" id="FRCB01000004">
    <property type="protein sequence ID" value="SHM09154.1"/>
    <property type="molecule type" value="Genomic_DNA"/>
</dbReference>
<feature type="transmembrane region" description="Helical" evidence="1">
    <location>
        <begin position="325"/>
        <end position="349"/>
    </location>
</feature>
<dbReference type="AlphaFoldDB" id="A0A1M7FYJ9"/>
<name>A0A1M7FYJ9_9RHOB</name>
<proteinExistence type="predicted"/>
<keyword evidence="1" id="KW-0812">Transmembrane</keyword>
<evidence type="ECO:0000313" key="3">
    <source>
        <dbReference type="Proteomes" id="UP000322545"/>
    </source>
</evidence>
<feature type="transmembrane region" description="Helical" evidence="1">
    <location>
        <begin position="57"/>
        <end position="73"/>
    </location>
</feature>